<dbReference type="Pfam" id="PF22570">
    <property type="entry name" value="LiaF-TM"/>
    <property type="match status" value="1"/>
</dbReference>
<feature type="transmembrane region" description="Helical" evidence="1">
    <location>
        <begin position="31"/>
        <end position="48"/>
    </location>
</feature>
<evidence type="ECO:0000313" key="4">
    <source>
        <dbReference type="Proteomes" id="UP000323632"/>
    </source>
</evidence>
<feature type="transmembrane region" description="Helical" evidence="1">
    <location>
        <begin position="54"/>
        <end position="72"/>
    </location>
</feature>
<comment type="caution">
    <text evidence="3">The sequence shown here is derived from an EMBL/GenBank/DDBJ whole genome shotgun (WGS) entry which is preliminary data.</text>
</comment>
<reference evidence="3 4" key="1">
    <citation type="submission" date="2019-09" db="EMBL/GenBank/DDBJ databases">
        <title>Genome sequence and assembly of Taibaiella sp.</title>
        <authorList>
            <person name="Chhetri G."/>
        </authorList>
    </citation>
    <scope>NUCLEOTIDE SEQUENCE [LARGE SCALE GENOMIC DNA]</scope>
    <source>
        <strain evidence="3 4">KVB11</strain>
    </source>
</reference>
<dbReference type="AlphaFoldDB" id="A0A5M6CNS3"/>
<accession>A0A5M6CNS3</accession>
<name>A0A5M6CNS3_9BACT</name>
<dbReference type="PANTHER" id="PTHR40763:SF5">
    <property type="entry name" value="MEMBRANE PROTEIN"/>
    <property type="match status" value="1"/>
</dbReference>
<dbReference type="EMBL" id="VWSH01000001">
    <property type="protein sequence ID" value="KAA5536861.1"/>
    <property type="molecule type" value="Genomic_DNA"/>
</dbReference>
<evidence type="ECO:0000313" key="3">
    <source>
        <dbReference type="EMBL" id="KAA5536861.1"/>
    </source>
</evidence>
<gene>
    <name evidence="3" type="ORF">F0919_04090</name>
</gene>
<keyword evidence="4" id="KW-1185">Reference proteome</keyword>
<keyword evidence="1" id="KW-0812">Transmembrane</keyword>
<dbReference type="Proteomes" id="UP000323632">
    <property type="component" value="Unassembled WGS sequence"/>
</dbReference>
<keyword evidence="1" id="KW-0472">Membrane</keyword>
<sequence length="270" mass="30648">MENEERRDFRQMKREQHRRFRRMRHHTNDKTGGIVLIIIGVLFLLNRIPQTAVLFPTWFFTWPVLLIGIALITAIKSRFRNPGWVIMGAVGLYFLLEENDLIGLNLKPFIIPVGLILLGIFITIKRNRQCNNQKFKGRFKPWQHEDIKKALEETTDSSEDILNVSSIFGSIERNVFSKDFKGGTISSVFGGAQINFTQADFEGTAIIDVSVIFGGVDIIIPSNWNLKNEMSVVFGGIEDRRAVTNNISESGKTLILKGDIVFGGIEIKSY</sequence>
<evidence type="ECO:0000256" key="1">
    <source>
        <dbReference type="SAM" id="Phobius"/>
    </source>
</evidence>
<dbReference type="RefSeq" id="WP_150031438.1">
    <property type="nucleotide sequence ID" value="NZ_VWSH01000001.1"/>
</dbReference>
<feature type="transmembrane region" description="Helical" evidence="1">
    <location>
        <begin position="102"/>
        <end position="124"/>
    </location>
</feature>
<dbReference type="InterPro" id="IPR054331">
    <property type="entry name" value="LiaF_TM"/>
</dbReference>
<organism evidence="3 4">
    <name type="scientific">Taibaiella lutea</name>
    <dbReference type="NCBI Taxonomy" id="2608001"/>
    <lineage>
        <taxon>Bacteria</taxon>
        <taxon>Pseudomonadati</taxon>
        <taxon>Bacteroidota</taxon>
        <taxon>Chitinophagia</taxon>
        <taxon>Chitinophagales</taxon>
        <taxon>Chitinophagaceae</taxon>
        <taxon>Taibaiella</taxon>
    </lineage>
</organism>
<proteinExistence type="predicted"/>
<dbReference type="PANTHER" id="PTHR40763">
    <property type="entry name" value="MEMBRANE PROTEIN-RELATED"/>
    <property type="match status" value="1"/>
</dbReference>
<keyword evidence="1" id="KW-1133">Transmembrane helix</keyword>
<protein>
    <recommendedName>
        <fullName evidence="2">LiaF transmembrane domain-containing protein</fullName>
    </recommendedName>
</protein>
<feature type="domain" description="LiaF transmembrane" evidence="2">
    <location>
        <begin position="32"/>
        <end position="129"/>
    </location>
</feature>
<feature type="transmembrane region" description="Helical" evidence="1">
    <location>
        <begin position="79"/>
        <end position="96"/>
    </location>
</feature>
<evidence type="ECO:0000259" key="2">
    <source>
        <dbReference type="Pfam" id="PF22570"/>
    </source>
</evidence>